<dbReference type="InterPro" id="IPR036615">
    <property type="entry name" value="Mur_ligase_C_dom_sf"/>
</dbReference>
<reference evidence="14" key="1">
    <citation type="journal article" date="2021" name="PeerJ">
        <title>Extensive microbial diversity within the chicken gut microbiome revealed by metagenomics and culture.</title>
        <authorList>
            <person name="Gilroy R."/>
            <person name="Ravi A."/>
            <person name="Getino M."/>
            <person name="Pursley I."/>
            <person name="Horton D.L."/>
            <person name="Alikhan N.F."/>
            <person name="Baker D."/>
            <person name="Gharbi K."/>
            <person name="Hall N."/>
            <person name="Watson M."/>
            <person name="Adriaenssens E.M."/>
            <person name="Foster-Nyarko E."/>
            <person name="Jarju S."/>
            <person name="Secka A."/>
            <person name="Antonio M."/>
            <person name="Oren A."/>
            <person name="Chaudhuri R.R."/>
            <person name="La Ragione R."/>
            <person name="Hildebrand F."/>
            <person name="Pallen M.J."/>
        </authorList>
    </citation>
    <scope>NUCLEOTIDE SEQUENCE</scope>
    <source>
        <strain evidence="14">ChiBcec8-14828</strain>
    </source>
</reference>
<evidence type="ECO:0000313" key="15">
    <source>
        <dbReference type="Proteomes" id="UP000824209"/>
    </source>
</evidence>
<dbReference type="EC" id="6.3.2.17" evidence="3"/>
<name>A0A9D2S0W4_9FIRM</name>
<evidence type="ECO:0000256" key="5">
    <source>
        <dbReference type="ARBA" id="ARBA00022723"/>
    </source>
</evidence>
<dbReference type="Proteomes" id="UP000824209">
    <property type="component" value="Unassembled WGS sequence"/>
</dbReference>
<organism evidence="14 15">
    <name type="scientific">Candidatus Ruthenibacterium avium</name>
    <dbReference type="NCBI Taxonomy" id="2838751"/>
    <lineage>
        <taxon>Bacteria</taxon>
        <taxon>Bacillati</taxon>
        <taxon>Bacillota</taxon>
        <taxon>Clostridia</taxon>
        <taxon>Eubacteriales</taxon>
        <taxon>Oscillospiraceae</taxon>
        <taxon>Ruthenibacterium</taxon>
    </lineage>
</organism>
<sequence length="428" mass="47570">MDYEKALEWVHSLPRLAEHPGVENEKKLLEKLGNPEKSLKFVHIAGTNGKGSTTMMMSNILKCAGYRVGATISPYVLDFRERFQINGEMIGKDVLAEVLTQVRKAVEGLENEGWDSMVEFDVVTAAALVWFAKEKCDIVCMETGLGGRLDATNAVENTLVACITAIGKDHTELLGDTLEKIAREKCGIFKKGCTVVCYPEQEKEVIEVVQEQAKQYHAPIRMPEQEDFYFYRGQPFENRVNYGGYDLNIAMPGKHQAYNAGVAIEIALALCDKGFDISDDAIIEGIEETKFPARIEVFCKRPPLILDGMHNVQGAKALASVLEQEKVKHLTLVIGVLHGKGEEKMLELLAPYADRCCTVTPDSPRAIPAQELAQTAKRYYRETAFFESVPQALRHAMQFAENGLLICGSLYLAAEVRSLLEKTTNTTV</sequence>
<evidence type="ECO:0000259" key="12">
    <source>
        <dbReference type="Pfam" id="PF02875"/>
    </source>
</evidence>
<dbReference type="PANTHER" id="PTHR11136">
    <property type="entry name" value="FOLYLPOLYGLUTAMATE SYNTHASE-RELATED"/>
    <property type="match status" value="1"/>
</dbReference>
<evidence type="ECO:0000256" key="2">
    <source>
        <dbReference type="ARBA" id="ARBA00008276"/>
    </source>
</evidence>
<comment type="similarity">
    <text evidence="2 11">Belongs to the folylpolyglutamate synthase family.</text>
</comment>
<keyword evidence="6 11" id="KW-0547">Nucleotide-binding</keyword>
<dbReference type="PIRSF" id="PIRSF001563">
    <property type="entry name" value="Folylpolyglu_synth"/>
    <property type="match status" value="1"/>
</dbReference>
<evidence type="ECO:0000256" key="7">
    <source>
        <dbReference type="ARBA" id="ARBA00022840"/>
    </source>
</evidence>
<dbReference type="InterPro" id="IPR013221">
    <property type="entry name" value="Mur_ligase_cen"/>
</dbReference>
<evidence type="ECO:0000256" key="10">
    <source>
        <dbReference type="ARBA" id="ARBA00047493"/>
    </source>
</evidence>
<feature type="domain" description="Mur ligase C-terminal" evidence="12">
    <location>
        <begin position="294"/>
        <end position="406"/>
    </location>
</feature>
<dbReference type="GO" id="GO:0005737">
    <property type="term" value="C:cytoplasm"/>
    <property type="evidence" value="ECO:0007669"/>
    <property type="project" value="TreeGrafter"/>
</dbReference>
<dbReference type="GO" id="GO:0004326">
    <property type="term" value="F:tetrahydrofolylpolyglutamate synthase activity"/>
    <property type="evidence" value="ECO:0007669"/>
    <property type="project" value="UniProtKB-EC"/>
</dbReference>
<dbReference type="PROSITE" id="PS01011">
    <property type="entry name" value="FOLYLPOLYGLU_SYNT_1"/>
    <property type="match status" value="1"/>
</dbReference>
<proteinExistence type="inferred from homology"/>
<keyword evidence="8" id="KW-0460">Magnesium</keyword>
<dbReference type="GO" id="GO:0046872">
    <property type="term" value="F:metal ion binding"/>
    <property type="evidence" value="ECO:0007669"/>
    <property type="project" value="UniProtKB-KW"/>
</dbReference>
<dbReference type="Gene3D" id="3.90.190.20">
    <property type="entry name" value="Mur ligase, C-terminal domain"/>
    <property type="match status" value="1"/>
</dbReference>
<dbReference type="Pfam" id="PF02875">
    <property type="entry name" value="Mur_ligase_C"/>
    <property type="match status" value="1"/>
</dbReference>
<dbReference type="InterPro" id="IPR004101">
    <property type="entry name" value="Mur_ligase_C"/>
</dbReference>
<dbReference type="InterPro" id="IPR018109">
    <property type="entry name" value="Folylpolyglutamate_synth_CS"/>
</dbReference>
<evidence type="ECO:0000256" key="3">
    <source>
        <dbReference type="ARBA" id="ARBA00013025"/>
    </source>
</evidence>
<dbReference type="Gene3D" id="3.40.1190.10">
    <property type="entry name" value="Mur-like, catalytic domain"/>
    <property type="match status" value="1"/>
</dbReference>
<accession>A0A9D2S0W4</accession>
<reference evidence="14" key="2">
    <citation type="submission" date="2021-04" db="EMBL/GenBank/DDBJ databases">
        <authorList>
            <person name="Gilroy R."/>
        </authorList>
    </citation>
    <scope>NUCLEOTIDE SEQUENCE</scope>
    <source>
        <strain evidence="14">ChiBcec8-14828</strain>
    </source>
</reference>
<keyword evidence="7 11" id="KW-0067">ATP-binding</keyword>
<dbReference type="NCBIfam" id="TIGR01499">
    <property type="entry name" value="folC"/>
    <property type="match status" value="1"/>
</dbReference>
<dbReference type="InterPro" id="IPR001645">
    <property type="entry name" value="Folylpolyglutamate_synth"/>
</dbReference>
<evidence type="ECO:0000256" key="9">
    <source>
        <dbReference type="ARBA" id="ARBA00030592"/>
    </source>
</evidence>
<dbReference type="FunFam" id="3.40.1190.10:FF:000011">
    <property type="entry name" value="Folylpolyglutamate synthase/dihydrofolate synthase"/>
    <property type="match status" value="1"/>
</dbReference>
<evidence type="ECO:0000259" key="13">
    <source>
        <dbReference type="Pfam" id="PF08245"/>
    </source>
</evidence>
<dbReference type="SUPFAM" id="SSF53623">
    <property type="entry name" value="MurD-like peptide ligases, catalytic domain"/>
    <property type="match status" value="1"/>
</dbReference>
<comment type="caution">
    <text evidence="14">The sequence shown here is derived from an EMBL/GenBank/DDBJ whole genome shotgun (WGS) entry which is preliminary data.</text>
</comment>
<dbReference type="GO" id="GO:0005524">
    <property type="term" value="F:ATP binding"/>
    <property type="evidence" value="ECO:0007669"/>
    <property type="project" value="UniProtKB-KW"/>
</dbReference>
<dbReference type="InterPro" id="IPR036565">
    <property type="entry name" value="Mur-like_cat_sf"/>
</dbReference>
<evidence type="ECO:0000256" key="4">
    <source>
        <dbReference type="ARBA" id="ARBA00022598"/>
    </source>
</evidence>
<evidence type="ECO:0000256" key="11">
    <source>
        <dbReference type="PIRNR" id="PIRNR001563"/>
    </source>
</evidence>
<comment type="cofactor">
    <cofactor evidence="1">
        <name>Mg(2+)</name>
        <dbReference type="ChEBI" id="CHEBI:18420"/>
    </cofactor>
</comment>
<protein>
    <recommendedName>
        <fullName evidence="3">tetrahydrofolate synthase</fullName>
        <ecNumber evidence="3">6.3.2.17</ecNumber>
    </recommendedName>
    <alternativeName>
        <fullName evidence="9">Tetrahydrofolylpolyglutamate synthase</fullName>
    </alternativeName>
</protein>
<gene>
    <name evidence="14" type="ORF">H9943_02245</name>
</gene>
<dbReference type="Pfam" id="PF08245">
    <property type="entry name" value="Mur_ligase_M"/>
    <property type="match status" value="1"/>
</dbReference>
<evidence type="ECO:0000313" key="14">
    <source>
        <dbReference type="EMBL" id="HJB39199.1"/>
    </source>
</evidence>
<dbReference type="GO" id="GO:0008841">
    <property type="term" value="F:dihydrofolate synthase activity"/>
    <property type="evidence" value="ECO:0007669"/>
    <property type="project" value="TreeGrafter"/>
</dbReference>
<keyword evidence="5" id="KW-0479">Metal-binding</keyword>
<feature type="domain" description="Mur ligase central" evidence="13">
    <location>
        <begin position="44"/>
        <end position="266"/>
    </location>
</feature>
<evidence type="ECO:0000256" key="8">
    <source>
        <dbReference type="ARBA" id="ARBA00022842"/>
    </source>
</evidence>
<evidence type="ECO:0000256" key="1">
    <source>
        <dbReference type="ARBA" id="ARBA00001946"/>
    </source>
</evidence>
<keyword evidence="4 11" id="KW-0436">Ligase</keyword>
<evidence type="ECO:0000256" key="6">
    <source>
        <dbReference type="ARBA" id="ARBA00022741"/>
    </source>
</evidence>
<dbReference type="AlphaFoldDB" id="A0A9D2S0W4"/>
<dbReference type="PANTHER" id="PTHR11136:SF0">
    <property type="entry name" value="DIHYDROFOLATE SYNTHETASE-RELATED"/>
    <property type="match status" value="1"/>
</dbReference>
<dbReference type="EMBL" id="DWYA01000026">
    <property type="protein sequence ID" value="HJB39199.1"/>
    <property type="molecule type" value="Genomic_DNA"/>
</dbReference>
<dbReference type="SUPFAM" id="SSF53244">
    <property type="entry name" value="MurD-like peptide ligases, peptide-binding domain"/>
    <property type="match status" value="1"/>
</dbReference>
<comment type="catalytic activity">
    <reaction evidence="10">
        <text>(6S)-5,6,7,8-tetrahydrofolyl-(gamma-L-Glu)(n) + L-glutamate + ATP = (6S)-5,6,7,8-tetrahydrofolyl-(gamma-L-Glu)(n+1) + ADP + phosphate + H(+)</text>
        <dbReference type="Rhea" id="RHEA:10580"/>
        <dbReference type="Rhea" id="RHEA-COMP:14738"/>
        <dbReference type="Rhea" id="RHEA-COMP:14740"/>
        <dbReference type="ChEBI" id="CHEBI:15378"/>
        <dbReference type="ChEBI" id="CHEBI:29985"/>
        <dbReference type="ChEBI" id="CHEBI:30616"/>
        <dbReference type="ChEBI" id="CHEBI:43474"/>
        <dbReference type="ChEBI" id="CHEBI:141005"/>
        <dbReference type="ChEBI" id="CHEBI:456216"/>
        <dbReference type="EC" id="6.3.2.17"/>
    </reaction>
</comment>